<evidence type="ECO:0000313" key="3">
    <source>
        <dbReference type="Proteomes" id="UP001055057"/>
    </source>
</evidence>
<comment type="caution">
    <text evidence="2">The sequence shown here is derived from an EMBL/GenBank/DDBJ whole genome shotgun (WGS) entry which is preliminary data.</text>
</comment>
<evidence type="ECO:0000313" key="2">
    <source>
        <dbReference type="EMBL" id="GJE60966.1"/>
    </source>
</evidence>
<evidence type="ECO:0000259" key="1">
    <source>
        <dbReference type="Pfam" id="PF21814"/>
    </source>
</evidence>
<reference evidence="2" key="1">
    <citation type="journal article" date="2021" name="Front. Microbiol.">
        <title>Comprehensive Comparative Genomics and Phenotyping of Methylobacterium Species.</title>
        <authorList>
            <person name="Alessa O."/>
            <person name="Ogura Y."/>
            <person name="Fujitani Y."/>
            <person name="Takami H."/>
            <person name="Hayashi T."/>
            <person name="Sahin N."/>
            <person name="Tani A."/>
        </authorList>
    </citation>
    <scope>NUCLEOTIDE SEQUENCE</scope>
    <source>
        <strain evidence="2">DSM 23632</strain>
    </source>
</reference>
<feature type="domain" description="DUF6883" evidence="1">
    <location>
        <begin position="12"/>
        <end position="108"/>
    </location>
</feature>
<reference evidence="2" key="2">
    <citation type="submission" date="2021-08" db="EMBL/GenBank/DDBJ databases">
        <authorList>
            <person name="Tani A."/>
            <person name="Ola A."/>
            <person name="Ogura Y."/>
            <person name="Katsura K."/>
            <person name="Hayashi T."/>
        </authorList>
    </citation>
    <scope>NUCLEOTIDE SEQUENCE</scope>
    <source>
        <strain evidence="2">DSM 23632</strain>
    </source>
</reference>
<dbReference type="Proteomes" id="UP001055057">
    <property type="component" value="Unassembled WGS sequence"/>
</dbReference>
<dbReference type="RefSeq" id="WP_238183546.1">
    <property type="nucleotide sequence ID" value="NZ_BPRB01000176.1"/>
</dbReference>
<accession>A0ABQ4U2J1</accession>
<name>A0ABQ4U2J1_9HYPH</name>
<dbReference type="InterPro" id="IPR049250">
    <property type="entry name" value="DUF6883"/>
</dbReference>
<organism evidence="2 3">
    <name type="scientific">Methylobacterium trifolii</name>
    <dbReference type="NCBI Taxonomy" id="1003092"/>
    <lineage>
        <taxon>Bacteria</taxon>
        <taxon>Pseudomonadati</taxon>
        <taxon>Pseudomonadota</taxon>
        <taxon>Alphaproteobacteria</taxon>
        <taxon>Hyphomicrobiales</taxon>
        <taxon>Methylobacteriaceae</taxon>
        <taxon>Methylobacterium</taxon>
    </lineage>
</organism>
<proteinExistence type="predicted"/>
<dbReference type="Pfam" id="PF21814">
    <property type="entry name" value="DUF6883"/>
    <property type="match status" value="1"/>
</dbReference>
<sequence>MNGSRPDPAGFAIPASKIVDYLLNLSHPRGGAKARFFLGFSFSPDDPAGFADALLDHVRMTPPQAAQDGSPKLVFEGVIRTPDGRAPWIRSIWLVEPDGTARLVSAVPMRRRSGGGGASA</sequence>
<keyword evidence="3" id="KW-1185">Reference proteome</keyword>
<gene>
    <name evidence="2" type="ORF">MPOCJGCO_3085</name>
</gene>
<protein>
    <recommendedName>
        <fullName evidence="1">DUF6883 domain-containing protein</fullName>
    </recommendedName>
</protein>
<dbReference type="EMBL" id="BPRB01000176">
    <property type="protein sequence ID" value="GJE60966.1"/>
    <property type="molecule type" value="Genomic_DNA"/>
</dbReference>